<evidence type="ECO:0000256" key="3">
    <source>
        <dbReference type="SAM" id="Coils"/>
    </source>
</evidence>
<comment type="subcellular location">
    <subcellularLocation>
        <location evidence="1">Nucleus</location>
    </subcellularLocation>
</comment>
<dbReference type="EMBL" id="MCFJ01000022">
    <property type="protein sequence ID" value="ORY56602.1"/>
    <property type="molecule type" value="Genomic_DNA"/>
</dbReference>
<dbReference type="STRING" id="1141098.A0A1Y2DBG0"/>
<feature type="region of interest" description="Disordered" evidence="4">
    <location>
        <begin position="1"/>
        <end position="86"/>
    </location>
</feature>
<dbReference type="PANTHER" id="PTHR13495">
    <property type="entry name" value="NEFA-INTERACTING NUCLEAR PROTEIN NIP30"/>
    <property type="match status" value="1"/>
</dbReference>
<feature type="region of interest" description="Disordered" evidence="4">
    <location>
        <begin position="253"/>
        <end position="287"/>
    </location>
</feature>
<feature type="coiled-coil region" evidence="3">
    <location>
        <begin position="141"/>
        <end position="169"/>
    </location>
</feature>
<feature type="region of interest" description="Disordered" evidence="4">
    <location>
        <begin position="196"/>
        <end position="241"/>
    </location>
</feature>
<name>A0A1Y2DBG0_9PEZI</name>
<feature type="domain" description="FAM192A/Fyv6 N-terminal" evidence="5">
    <location>
        <begin position="70"/>
        <end position="167"/>
    </location>
</feature>
<evidence type="ECO:0000256" key="2">
    <source>
        <dbReference type="ARBA" id="ARBA00023242"/>
    </source>
</evidence>
<proteinExistence type="predicted"/>
<dbReference type="InterPro" id="IPR039845">
    <property type="entry name" value="FAM192A"/>
</dbReference>
<keyword evidence="3" id="KW-0175">Coiled coil</keyword>
<dbReference type="GeneID" id="63769623"/>
<evidence type="ECO:0000256" key="1">
    <source>
        <dbReference type="ARBA" id="ARBA00004123"/>
    </source>
</evidence>
<dbReference type="RefSeq" id="XP_040710181.1">
    <property type="nucleotide sequence ID" value="XM_040853411.1"/>
</dbReference>
<keyword evidence="2" id="KW-0539">Nucleus</keyword>
<feature type="compositionally biased region" description="Basic and acidic residues" evidence="4">
    <location>
        <begin position="77"/>
        <end position="86"/>
    </location>
</feature>
<dbReference type="GO" id="GO:0005634">
    <property type="term" value="C:nucleus"/>
    <property type="evidence" value="ECO:0007669"/>
    <property type="project" value="UniProtKB-SubCell"/>
</dbReference>
<accession>A0A1Y2DBG0</accession>
<evidence type="ECO:0000313" key="6">
    <source>
        <dbReference type="EMBL" id="ORY56602.1"/>
    </source>
</evidence>
<evidence type="ECO:0000313" key="7">
    <source>
        <dbReference type="Proteomes" id="UP000193689"/>
    </source>
</evidence>
<dbReference type="InParanoid" id="A0A1Y2DBG0"/>
<gene>
    <name evidence="6" type="ORF">BCR38DRAFT_114789</name>
</gene>
<protein>
    <submittedName>
        <fullName evidence="6">N-terminal domain of NEFA-interacting nuclear protein NIP30-domain-containing protein</fullName>
    </submittedName>
</protein>
<feature type="compositionally biased region" description="Low complexity" evidence="4">
    <location>
        <begin position="257"/>
        <end position="275"/>
    </location>
</feature>
<comment type="caution">
    <text evidence="6">The sequence shown here is derived from an EMBL/GenBank/DDBJ whole genome shotgun (WGS) entry which is preliminary data.</text>
</comment>
<dbReference type="OrthoDB" id="75807at2759"/>
<evidence type="ECO:0000259" key="5">
    <source>
        <dbReference type="Pfam" id="PF10187"/>
    </source>
</evidence>
<evidence type="ECO:0000256" key="4">
    <source>
        <dbReference type="SAM" id="MobiDB-lite"/>
    </source>
</evidence>
<dbReference type="Pfam" id="PF10187">
    <property type="entry name" value="FAM192A_Fyv6_N"/>
    <property type="match status" value="1"/>
</dbReference>
<dbReference type="PANTHER" id="PTHR13495:SF0">
    <property type="entry name" value="PSME3-INTERACTING PROTEIN"/>
    <property type="match status" value="1"/>
</dbReference>
<dbReference type="Proteomes" id="UP000193689">
    <property type="component" value="Unassembled WGS sequence"/>
</dbReference>
<keyword evidence="7" id="KW-1185">Reference proteome</keyword>
<feature type="compositionally biased region" description="Basic and acidic residues" evidence="4">
    <location>
        <begin position="224"/>
        <end position="241"/>
    </location>
</feature>
<feature type="compositionally biased region" description="Low complexity" evidence="4">
    <location>
        <begin position="25"/>
        <end position="73"/>
    </location>
</feature>
<dbReference type="InterPro" id="IPR019331">
    <property type="entry name" value="FAM192A/Fyv6_N"/>
</dbReference>
<organism evidence="6 7">
    <name type="scientific">Pseudomassariella vexata</name>
    <dbReference type="NCBI Taxonomy" id="1141098"/>
    <lineage>
        <taxon>Eukaryota</taxon>
        <taxon>Fungi</taxon>
        <taxon>Dikarya</taxon>
        <taxon>Ascomycota</taxon>
        <taxon>Pezizomycotina</taxon>
        <taxon>Sordariomycetes</taxon>
        <taxon>Xylariomycetidae</taxon>
        <taxon>Amphisphaeriales</taxon>
        <taxon>Pseudomassariaceae</taxon>
        <taxon>Pseudomassariella</taxon>
    </lineage>
</organism>
<dbReference type="AlphaFoldDB" id="A0A1Y2DBG0"/>
<reference evidence="6 7" key="1">
    <citation type="submission" date="2016-07" db="EMBL/GenBank/DDBJ databases">
        <title>Pervasive Adenine N6-methylation of Active Genes in Fungi.</title>
        <authorList>
            <consortium name="DOE Joint Genome Institute"/>
            <person name="Mondo S.J."/>
            <person name="Dannebaum R.O."/>
            <person name="Kuo R.C."/>
            <person name="Labutti K."/>
            <person name="Haridas S."/>
            <person name="Kuo A."/>
            <person name="Salamov A."/>
            <person name="Ahrendt S.R."/>
            <person name="Lipzen A."/>
            <person name="Sullivan W."/>
            <person name="Andreopoulos W.B."/>
            <person name="Clum A."/>
            <person name="Lindquist E."/>
            <person name="Daum C."/>
            <person name="Ramamoorthy G.K."/>
            <person name="Gryganskyi A."/>
            <person name="Culley D."/>
            <person name="Magnuson J.K."/>
            <person name="James T.Y."/>
            <person name="O'Malley M.A."/>
            <person name="Stajich J.E."/>
            <person name="Spatafora J.W."/>
            <person name="Visel A."/>
            <person name="Grigoriev I.V."/>
        </authorList>
    </citation>
    <scope>NUCLEOTIDE SEQUENCE [LARGE SCALE GENOMIC DNA]</scope>
    <source>
        <strain evidence="6 7">CBS 129021</strain>
    </source>
</reference>
<sequence length="287" mass="30597">MSSRFVSGGIIPGDGTSPAPPPPAGTAATASAITPGAAAPSSTVKSTSSTLSTATPTTTTTSAPQPNPTTASAWSEVESRLQSERLAREAARKSLVEGTNSQNSLYDVLQANKAAKQAAFEEASRLRNQFRALDDDEIDFLDEVEEEKRKEEERIRRETEERLRRFKEAQRGLNEGEEGEVGAGIGENEVGLEWSKGAAGRKRKREKDEKIKGLKRRVSSGVKVEAKEEGISGEGRGEKGVRKVEANASEALTETNALTKATPAPAPSPTVAKPKLGLMDYGSDDDD</sequence>